<accession>A0A4R2CXN8</accession>
<organism evidence="1 2">
    <name type="scientific">Shinella granuli</name>
    <dbReference type="NCBI Taxonomy" id="323621"/>
    <lineage>
        <taxon>Bacteria</taxon>
        <taxon>Pseudomonadati</taxon>
        <taxon>Pseudomonadota</taxon>
        <taxon>Alphaproteobacteria</taxon>
        <taxon>Hyphomicrobiales</taxon>
        <taxon>Rhizobiaceae</taxon>
        <taxon>Shinella</taxon>
    </lineage>
</organism>
<keyword evidence="2" id="KW-1185">Reference proteome</keyword>
<dbReference type="Proteomes" id="UP000295351">
    <property type="component" value="Unassembled WGS sequence"/>
</dbReference>
<sequence length="68" mass="7533">MTTISSHARPIALPVPATLGALLAAWDARLRFRWDLARKAAETPHLIDDIGLTRDEVAAEIAKPFWQV</sequence>
<name>A0A4R2CXN8_SHIGR</name>
<evidence type="ECO:0000313" key="1">
    <source>
        <dbReference type="EMBL" id="TCN44982.1"/>
    </source>
</evidence>
<evidence type="ECO:0000313" key="2">
    <source>
        <dbReference type="Proteomes" id="UP000295351"/>
    </source>
</evidence>
<protein>
    <submittedName>
        <fullName evidence="1">Uncharacterized protein YjiS (DUF1127 family)</fullName>
    </submittedName>
</protein>
<proteinExistence type="predicted"/>
<dbReference type="AlphaFoldDB" id="A0A4R2CXN8"/>
<reference evidence="1 2" key="1">
    <citation type="submission" date="2019-03" db="EMBL/GenBank/DDBJ databases">
        <title>Genomic Encyclopedia of Type Strains, Phase IV (KMG-IV): sequencing the most valuable type-strain genomes for metagenomic binning, comparative biology and taxonomic classification.</title>
        <authorList>
            <person name="Goeker M."/>
        </authorList>
    </citation>
    <scope>NUCLEOTIDE SEQUENCE [LARGE SCALE GENOMIC DNA]</scope>
    <source>
        <strain evidence="1 2">DSM 18401</strain>
    </source>
</reference>
<dbReference type="EMBL" id="SLVX01000008">
    <property type="protein sequence ID" value="TCN44982.1"/>
    <property type="molecule type" value="Genomic_DNA"/>
</dbReference>
<comment type="caution">
    <text evidence="1">The sequence shown here is derived from an EMBL/GenBank/DDBJ whole genome shotgun (WGS) entry which is preliminary data.</text>
</comment>
<dbReference type="RefSeq" id="WP_064333665.1">
    <property type="nucleotide sequence ID" value="NZ_BAABEI010000003.1"/>
</dbReference>
<gene>
    <name evidence="1" type="ORF">EV665_108122</name>
</gene>